<keyword evidence="2" id="KW-1185">Reference proteome</keyword>
<organism evidence="1 2">
    <name type="scientific">Rhododendron williamsianum</name>
    <dbReference type="NCBI Taxonomy" id="262921"/>
    <lineage>
        <taxon>Eukaryota</taxon>
        <taxon>Viridiplantae</taxon>
        <taxon>Streptophyta</taxon>
        <taxon>Embryophyta</taxon>
        <taxon>Tracheophyta</taxon>
        <taxon>Spermatophyta</taxon>
        <taxon>Magnoliopsida</taxon>
        <taxon>eudicotyledons</taxon>
        <taxon>Gunneridae</taxon>
        <taxon>Pentapetalae</taxon>
        <taxon>asterids</taxon>
        <taxon>Ericales</taxon>
        <taxon>Ericaceae</taxon>
        <taxon>Ericoideae</taxon>
        <taxon>Rhodoreae</taxon>
        <taxon>Rhododendron</taxon>
    </lineage>
</organism>
<evidence type="ECO:0000313" key="1">
    <source>
        <dbReference type="EMBL" id="KAE9463221.1"/>
    </source>
</evidence>
<evidence type="ECO:0000313" key="2">
    <source>
        <dbReference type="Proteomes" id="UP000428333"/>
    </source>
</evidence>
<gene>
    <name evidence="1" type="ORF">C3L33_04872</name>
</gene>
<protein>
    <submittedName>
        <fullName evidence="1">Uncharacterized protein</fullName>
    </submittedName>
</protein>
<sequence length="66" mass="7694">MDKESKYAYKFPGEMITVVDCLHPKKHKNATRHRHSNATMSQYLEDTKNDVLVKAEKLEKDGWEAT</sequence>
<dbReference type="Proteomes" id="UP000428333">
    <property type="component" value="Linkage Group LG03"/>
</dbReference>
<dbReference type="AlphaFoldDB" id="A0A6A4M3V4"/>
<accession>A0A6A4M3V4</accession>
<dbReference type="EMBL" id="QEFC01000586">
    <property type="protein sequence ID" value="KAE9463221.1"/>
    <property type="molecule type" value="Genomic_DNA"/>
</dbReference>
<feature type="non-terminal residue" evidence="1">
    <location>
        <position position="1"/>
    </location>
</feature>
<proteinExistence type="predicted"/>
<name>A0A6A4M3V4_9ERIC</name>
<reference evidence="1 2" key="1">
    <citation type="journal article" date="2019" name="Genome Biol. Evol.">
        <title>The Rhododendron genome and chromosomal organization provide insight into shared whole-genome duplications across the heath family (Ericaceae).</title>
        <authorList>
            <person name="Soza V.L."/>
            <person name="Lindsley D."/>
            <person name="Waalkes A."/>
            <person name="Ramage E."/>
            <person name="Patwardhan R.P."/>
            <person name="Burton J.N."/>
            <person name="Adey A."/>
            <person name="Kumar A."/>
            <person name="Qiu R."/>
            <person name="Shendure J."/>
            <person name="Hall B."/>
        </authorList>
    </citation>
    <scope>NUCLEOTIDE SEQUENCE [LARGE SCALE GENOMIC DNA]</scope>
    <source>
        <strain evidence="1">RSF 1966-606</strain>
    </source>
</reference>
<dbReference type="OrthoDB" id="10544934at2759"/>
<comment type="caution">
    <text evidence="1">The sequence shown here is derived from an EMBL/GenBank/DDBJ whole genome shotgun (WGS) entry which is preliminary data.</text>
</comment>